<dbReference type="EMBL" id="ML978712">
    <property type="protein sequence ID" value="KAF2090567.1"/>
    <property type="molecule type" value="Genomic_DNA"/>
</dbReference>
<reference evidence="1" key="1">
    <citation type="journal article" date="2020" name="Stud. Mycol.">
        <title>101 Dothideomycetes genomes: a test case for predicting lifestyles and emergence of pathogens.</title>
        <authorList>
            <person name="Haridas S."/>
            <person name="Albert R."/>
            <person name="Binder M."/>
            <person name="Bloem J."/>
            <person name="Labutti K."/>
            <person name="Salamov A."/>
            <person name="Andreopoulos B."/>
            <person name="Baker S."/>
            <person name="Barry K."/>
            <person name="Bills G."/>
            <person name="Bluhm B."/>
            <person name="Cannon C."/>
            <person name="Castanera R."/>
            <person name="Culley D."/>
            <person name="Daum C."/>
            <person name="Ezra D."/>
            <person name="Gonzalez J."/>
            <person name="Henrissat B."/>
            <person name="Kuo A."/>
            <person name="Liang C."/>
            <person name="Lipzen A."/>
            <person name="Lutzoni F."/>
            <person name="Magnuson J."/>
            <person name="Mondo S."/>
            <person name="Nolan M."/>
            <person name="Ohm R."/>
            <person name="Pangilinan J."/>
            <person name="Park H.-J."/>
            <person name="Ramirez L."/>
            <person name="Alfaro M."/>
            <person name="Sun H."/>
            <person name="Tritt A."/>
            <person name="Yoshinaga Y."/>
            <person name="Zwiers L.-H."/>
            <person name="Turgeon B."/>
            <person name="Goodwin S."/>
            <person name="Spatafora J."/>
            <person name="Crous P."/>
            <person name="Grigoriev I."/>
        </authorList>
    </citation>
    <scope>NUCLEOTIDE SEQUENCE</scope>
    <source>
        <strain evidence="1">CBS 121410</strain>
    </source>
</reference>
<organism evidence="1 2">
    <name type="scientific">Saccharata proteae CBS 121410</name>
    <dbReference type="NCBI Taxonomy" id="1314787"/>
    <lineage>
        <taxon>Eukaryota</taxon>
        <taxon>Fungi</taxon>
        <taxon>Dikarya</taxon>
        <taxon>Ascomycota</taxon>
        <taxon>Pezizomycotina</taxon>
        <taxon>Dothideomycetes</taxon>
        <taxon>Dothideomycetes incertae sedis</taxon>
        <taxon>Botryosphaeriales</taxon>
        <taxon>Saccharataceae</taxon>
        <taxon>Saccharata</taxon>
    </lineage>
</organism>
<dbReference type="AlphaFoldDB" id="A0A9P4M0V1"/>
<protein>
    <submittedName>
        <fullName evidence="1">Uncharacterized protein</fullName>
    </submittedName>
</protein>
<accession>A0A9P4M0V1</accession>
<gene>
    <name evidence="1" type="ORF">K490DRAFT_61887</name>
</gene>
<name>A0A9P4M0V1_9PEZI</name>
<proteinExistence type="predicted"/>
<evidence type="ECO:0000313" key="1">
    <source>
        <dbReference type="EMBL" id="KAF2090567.1"/>
    </source>
</evidence>
<comment type="caution">
    <text evidence="1">The sequence shown here is derived from an EMBL/GenBank/DDBJ whole genome shotgun (WGS) entry which is preliminary data.</text>
</comment>
<dbReference type="Proteomes" id="UP000799776">
    <property type="component" value="Unassembled WGS sequence"/>
</dbReference>
<sequence>MNIPGTLGQEVATFSDPDLEGHSPEAASSHLLNLPKEIRIMILAELILTNHEERAHVDADGAYAPSFVSALYVGPDAPQSEHRGVPPILQTCHLIKNEYLVAAADLCAVEFYSRRLYIGVRHDSLCCRLGRAPITVLQSAMERTRHVEVAFNSGTMGLTTTESLEEQIKAVHHFAPIAKTLKFIISIDEDDEPELRQSFIDVFTNFVPQHLGGLLSFSTEVRVRFFTSGKYHMVSHSRKQILGGKEPFKKGVYTSRDLAYVDYYNSPKNSFMRMNYETGHLERGWFWRHSHIIPDTLDTPPPTAKTWQRTIEAVESHYDEWVASGKPDDEQLRKLKYGDGQVNERTII</sequence>
<evidence type="ECO:0000313" key="2">
    <source>
        <dbReference type="Proteomes" id="UP000799776"/>
    </source>
</evidence>
<keyword evidence="2" id="KW-1185">Reference proteome</keyword>